<protein>
    <submittedName>
        <fullName evidence="8">Chromatin modification-related protein eaf3</fullName>
    </submittedName>
</protein>
<dbReference type="GO" id="GO:0000123">
    <property type="term" value="C:histone acetyltransferase complex"/>
    <property type="evidence" value="ECO:0007669"/>
    <property type="project" value="TreeGrafter"/>
</dbReference>
<dbReference type="AlphaFoldDB" id="A0A226EFX0"/>
<dbReference type="GO" id="GO:0006355">
    <property type="term" value="P:regulation of DNA-templated transcription"/>
    <property type="evidence" value="ECO:0007669"/>
    <property type="project" value="InterPro"/>
</dbReference>
<keyword evidence="4" id="KW-0804">Transcription</keyword>
<proteinExistence type="predicted"/>
<dbReference type="Proteomes" id="UP000198287">
    <property type="component" value="Unassembled WGS sequence"/>
</dbReference>
<dbReference type="PANTHER" id="PTHR10880:SF15">
    <property type="entry name" value="MSL COMPLEX SUBUNIT 3"/>
    <property type="match status" value="1"/>
</dbReference>
<keyword evidence="3" id="KW-0805">Transcription regulation</keyword>
<feature type="domain" description="Chromo" evidence="7">
    <location>
        <begin position="66"/>
        <end position="133"/>
    </location>
</feature>
<keyword evidence="2" id="KW-0156">Chromatin regulator</keyword>
<evidence type="ECO:0000256" key="4">
    <source>
        <dbReference type="ARBA" id="ARBA00023163"/>
    </source>
</evidence>
<dbReference type="GO" id="GO:0006325">
    <property type="term" value="P:chromatin organization"/>
    <property type="evidence" value="ECO:0007669"/>
    <property type="project" value="UniProtKB-KW"/>
</dbReference>
<comment type="subcellular location">
    <subcellularLocation>
        <location evidence="1">Nucleus</location>
    </subcellularLocation>
</comment>
<dbReference type="SUPFAM" id="SSF54160">
    <property type="entry name" value="Chromo domain-like"/>
    <property type="match status" value="1"/>
</dbReference>
<evidence type="ECO:0000256" key="1">
    <source>
        <dbReference type="ARBA" id="ARBA00004123"/>
    </source>
</evidence>
<dbReference type="GO" id="GO:0005634">
    <property type="term" value="C:nucleus"/>
    <property type="evidence" value="ECO:0007669"/>
    <property type="project" value="UniProtKB-SubCell"/>
</dbReference>
<dbReference type="SMART" id="SM00298">
    <property type="entry name" value="CHROMO"/>
    <property type="match status" value="1"/>
</dbReference>
<evidence type="ECO:0000259" key="7">
    <source>
        <dbReference type="SMART" id="SM00298"/>
    </source>
</evidence>
<keyword evidence="5" id="KW-0539">Nucleus</keyword>
<feature type="region of interest" description="Disordered" evidence="6">
    <location>
        <begin position="263"/>
        <end position="288"/>
    </location>
</feature>
<reference evidence="8 9" key="1">
    <citation type="submission" date="2015-12" db="EMBL/GenBank/DDBJ databases">
        <title>The genome of Folsomia candida.</title>
        <authorList>
            <person name="Faddeeva A."/>
            <person name="Derks M.F."/>
            <person name="Anvar Y."/>
            <person name="Smit S."/>
            <person name="Van Straalen N."/>
            <person name="Roelofs D."/>
        </authorList>
    </citation>
    <scope>NUCLEOTIDE SEQUENCE [LARGE SCALE GENOMIC DNA]</scope>
    <source>
        <strain evidence="8 9">VU population</strain>
        <tissue evidence="8">Whole body</tissue>
    </source>
</reference>
<dbReference type="STRING" id="158441.A0A226EFX0"/>
<dbReference type="Pfam" id="PF05712">
    <property type="entry name" value="MRG"/>
    <property type="match status" value="1"/>
</dbReference>
<name>A0A226EFX0_FOLCA</name>
<gene>
    <name evidence="8" type="ORF">Fcan01_09376</name>
</gene>
<dbReference type="Gene3D" id="1.10.274.30">
    <property type="entry name" value="MRG domain"/>
    <property type="match status" value="1"/>
</dbReference>
<comment type="caution">
    <text evidence="8">The sequence shown here is derived from an EMBL/GenBank/DDBJ whole genome shotgun (WGS) entry which is preliminary data.</text>
</comment>
<dbReference type="PROSITE" id="PS51640">
    <property type="entry name" value="MRG"/>
    <property type="match status" value="1"/>
</dbReference>
<dbReference type="InterPro" id="IPR016197">
    <property type="entry name" value="Chromo-like_dom_sf"/>
</dbReference>
<dbReference type="Pfam" id="PF11717">
    <property type="entry name" value="Tudor-knot"/>
    <property type="match status" value="1"/>
</dbReference>
<evidence type="ECO:0000256" key="3">
    <source>
        <dbReference type="ARBA" id="ARBA00023015"/>
    </source>
</evidence>
<dbReference type="InterPro" id="IPR026541">
    <property type="entry name" value="MRG_dom"/>
</dbReference>
<sequence length="478" mass="53517">MPPKRKPSNSMDGALSPSAILNEVGGPSHSQMVVDPSASTFTHGELVLCEYYGQRYPAKILEVATKHEIDVINASRPSRVCRGSEHSVAEGNSGLEENQVLFFVHYIRWSHKWNEWVPEDRLCKFERKPELKVAIINKIALKLKRRTQISHLKNSVKTHGLKLKPKIIVKQEPQSPKTSIADDVAQIIVKQEPQSPKTSIADDAAQNVVKRKGKKRLHAIVKVEEESPLKKCVTEQEVTSTSQCLGNSNPPTLTTDNIASATGSFKTHQSSPAASTSQNTQENKSSPQVLIKETETLVKEEPVSFSVSESFEEPEDLHLTENLINVLLRDKSRIQHKNMLIADSCVSVNDVLVEYVASVEQTGDIFAISRTQSFISGLRMQINDHVSSNLLYEQEIPVVEKKLEQGLPEDLGAIYLLRLLTIFVKLLKLDGLKHKGPEVWTELINEKVQLIRFLESRSALYFPSSTYTKCAVVEKPQF</sequence>
<dbReference type="Gene3D" id="2.30.30.140">
    <property type="match status" value="1"/>
</dbReference>
<dbReference type="InterPro" id="IPR025995">
    <property type="entry name" value="Tudor-knot"/>
</dbReference>
<evidence type="ECO:0000256" key="5">
    <source>
        <dbReference type="ARBA" id="ARBA00023242"/>
    </source>
</evidence>
<evidence type="ECO:0000313" key="8">
    <source>
        <dbReference type="EMBL" id="OXA56442.1"/>
    </source>
</evidence>
<feature type="region of interest" description="Disordered" evidence="6">
    <location>
        <begin position="1"/>
        <end position="21"/>
    </location>
</feature>
<accession>A0A226EFX0</accession>
<evidence type="ECO:0000313" key="9">
    <source>
        <dbReference type="Proteomes" id="UP000198287"/>
    </source>
</evidence>
<dbReference type="InterPro" id="IPR008676">
    <property type="entry name" value="MRG"/>
</dbReference>
<dbReference type="InterPro" id="IPR000953">
    <property type="entry name" value="Chromo/chromo_shadow_dom"/>
</dbReference>
<evidence type="ECO:0000256" key="2">
    <source>
        <dbReference type="ARBA" id="ARBA00022853"/>
    </source>
</evidence>
<dbReference type="InterPro" id="IPR038217">
    <property type="entry name" value="MRG_C_sf"/>
</dbReference>
<evidence type="ECO:0000256" key="6">
    <source>
        <dbReference type="SAM" id="MobiDB-lite"/>
    </source>
</evidence>
<dbReference type="PANTHER" id="PTHR10880">
    <property type="entry name" value="MORTALITY FACTOR 4-LIKE PROTEIN"/>
    <property type="match status" value="1"/>
</dbReference>
<dbReference type="OrthoDB" id="124855at2759"/>
<organism evidence="8 9">
    <name type="scientific">Folsomia candida</name>
    <name type="common">Springtail</name>
    <dbReference type="NCBI Taxonomy" id="158441"/>
    <lineage>
        <taxon>Eukaryota</taxon>
        <taxon>Metazoa</taxon>
        <taxon>Ecdysozoa</taxon>
        <taxon>Arthropoda</taxon>
        <taxon>Hexapoda</taxon>
        <taxon>Collembola</taxon>
        <taxon>Entomobryomorpha</taxon>
        <taxon>Isotomoidea</taxon>
        <taxon>Isotomidae</taxon>
        <taxon>Proisotominae</taxon>
        <taxon>Folsomia</taxon>
    </lineage>
</organism>
<dbReference type="EMBL" id="LNIX01000004">
    <property type="protein sequence ID" value="OXA56442.1"/>
    <property type="molecule type" value="Genomic_DNA"/>
</dbReference>
<keyword evidence="9" id="KW-1185">Reference proteome</keyword>